<dbReference type="InterPro" id="IPR037165">
    <property type="entry name" value="AldOxase/xan_DH_Mopterin-bd_sf"/>
</dbReference>
<dbReference type="Gene3D" id="3.90.1170.50">
    <property type="entry name" value="Aldehyde oxidase/xanthine dehydrogenase, a/b hammerhead"/>
    <property type="match status" value="1"/>
</dbReference>
<dbReference type="SMART" id="SM01008">
    <property type="entry name" value="Ald_Xan_dh_C"/>
    <property type="match status" value="1"/>
</dbReference>
<protein>
    <submittedName>
        <fullName evidence="4">Xanthine dehydrogenase molybdenum-binding subunit</fullName>
    </submittedName>
</protein>
<dbReference type="OrthoDB" id="41753at2"/>
<dbReference type="AlphaFoldDB" id="A0A2M8ZA86"/>
<dbReference type="Pfam" id="PF20256">
    <property type="entry name" value="MoCoBD_2"/>
    <property type="match status" value="1"/>
</dbReference>
<dbReference type="NCBIfam" id="NF007426">
    <property type="entry name" value="PRK09970.1"/>
    <property type="match status" value="1"/>
</dbReference>
<gene>
    <name evidence="4" type="ORF">H171_3963</name>
</gene>
<dbReference type="InterPro" id="IPR046867">
    <property type="entry name" value="AldOxase/xan_DH_MoCoBD2"/>
</dbReference>
<dbReference type="Pfam" id="PF01315">
    <property type="entry name" value="Ald_Xan_dh_C"/>
    <property type="match status" value="1"/>
</dbReference>
<dbReference type="InterPro" id="IPR016208">
    <property type="entry name" value="Ald_Oxase/xanthine_DH-like"/>
</dbReference>
<dbReference type="Pfam" id="PF02738">
    <property type="entry name" value="MoCoBD_1"/>
    <property type="match status" value="1"/>
</dbReference>
<dbReference type="GO" id="GO:0005506">
    <property type="term" value="F:iron ion binding"/>
    <property type="evidence" value="ECO:0007669"/>
    <property type="project" value="InterPro"/>
</dbReference>
<evidence type="ECO:0000256" key="1">
    <source>
        <dbReference type="ARBA" id="ARBA00022505"/>
    </source>
</evidence>
<dbReference type="GO" id="GO:0002197">
    <property type="term" value="C:xanthine dehydrogenase complex"/>
    <property type="evidence" value="ECO:0007669"/>
    <property type="project" value="InterPro"/>
</dbReference>
<organism evidence="4 5">
    <name type="scientific">[Clostridium] celerecrescens 18A</name>
    <dbReference type="NCBI Taxonomy" id="1286362"/>
    <lineage>
        <taxon>Bacteria</taxon>
        <taxon>Bacillati</taxon>
        <taxon>Bacillota</taxon>
        <taxon>Clostridia</taxon>
        <taxon>Lachnospirales</taxon>
        <taxon>Lachnospiraceae</taxon>
        <taxon>Lacrimispora</taxon>
    </lineage>
</organism>
<proteinExistence type="predicted"/>
<dbReference type="InterPro" id="IPR008274">
    <property type="entry name" value="AldOxase/xan_DH_MoCoBD1"/>
</dbReference>
<dbReference type="SUPFAM" id="SSF54665">
    <property type="entry name" value="CO dehydrogenase molybdoprotein N-domain-like"/>
    <property type="match status" value="1"/>
</dbReference>
<keyword evidence="1" id="KW-0500">Molybdenum</keyword>
<dbReference type="NCBIfam" id="NF043082">
    <property type="entry name" value="XdhA_XDHase"/>
    <property type="match status" value="1"/>
</dbReference>
<dbReference type="SUPFAM" id="SSF56003">
    <property type="entry name" value="Molybdenum cofactor-binding domain"/>
    <property type="match status" value="1"/>
</dbReference>
<dbReference type="EMBL" id="PGET01000001">
    <property type="protein sequence ID" value="PJJ30362.1"/>
    <property type="molecule type" value="Genomic_DNA"/>
</dbReference>
<evidence type="ECO:0000313" key="5">
    <source>
        <dbReference type="Proteomes" id="UP000231092"/>
    </source>
</evidence>
<dbReference type="Gene3D" id="3.30.365.10">
    <property type="entry name" value="Aldehyde oxidase/xanthine dehydrogenase, molybdopterin binding domain"/>
    <property type="match status" value="4"/>
</dbReference>
<dbReference type="RefSeq" id="WP_100306622.1">
    <property type="nucleotide sequence ID" value="NZ_PGET01000001.1"/>
</dbReference>
<evidence type="ECO:0000313" key="4">
    <source>
        <dbReference type="EMBL" id="PJJ30362.1"/>
    </source>
</evidence>
<dbReference type="InterPro" id="IPR000674">
    <property type="entry name" value="Ald_Oxase/Xan_DH_a/b"/>
</dbReference>
<dbReference type="InterPro" id="IPR036856">
    <property type="entry name" value="Ald_Oxase/Xan_DH_a/b_sf"/>
</dbReference>
<evidence type="ECO:0000259" key="3">
    <source>
        <dbReference type="SMART" id="SM01008"/>
    </source>
</evidence>
<keyword evidence="2" id="KW-0560">Oxidoreductase</keyword>
<dbReference type="Proteomes" id="UP000231092">
    <property type="component" value="Unassembled WGS sequence"/>
</dbReference>
<comment type="caution">
    <text evidence="4">The sequence shown here is derived from an EMBL/GenBank/DDBJ whole genome shotgun (WGS) entry which is preliminary data.</text>
</comment>
<name>A0A2M8ZA86_9FIRM</name>
<dbReference type="InterPro" id="IPR050028">
    <property type="entry name" value="XdhA_XDHase"/>
</dbReference>
<dbReference type="GO" id="GO:0004854">
    <property type="term" value="F:xanthine dehydrogenase activity"/>
    <property type="evidence" value="ECO:0007669"/>
    <property type="project" value="InterPro"/>
</dbReference>
<feature type="domain" description="Aldehyde oxidase/xanthine dehydrogenase a/b hammerhead" evidence="3">
    <location>
        <begin position="17"/>
        <end position="133"/>
    </location>
</feature>
<evidence type="ECO:0000256" key="2">
    <source>
        <dbReference type="ARBA" id="ARBA00023002"/>
    </source>
</evidence>
<reference evidence="4 5" key="1">
    <citation type="submission" date="2017-11" db="EMBL/GenBank/DDBJ databases">
        <title>Understudied soil microbes with underappreciated capabilities: Untangling the Clostridium saccharolyticum group.</title>
        <authorList>
            <person name="Leschine S."/>
        </authorList>
    </citation>
    <scope>NUCLEOTIDE SEQUENCE [LARGE SCALE GENOMIC DNA]</scope>
    <source>
        <strain evidence="4 5">18A</strain>
    </source>
</reference>
<sequence length="781" mass="85588">MGIKSNVIRLDAVEKVTGAAKYTEDLIPANALVGKTLHSTIANGIVVSIDIEEALRVPGVVDIVTCFDVPNYKYATCGHPFSLDPSHADVKNKTILTCRVRYYGDEIAAVVAEDHLAAQKALEKIKVEYKVFEPVLTPEAAVESDKELHSQSPRNELARMDFQITPEGKVDFYKGTFSTDPYIGGHKDLKGTKFYVPPQQHCHIENICCFAYMSDRKIVIVSPNQATHTMRRNVAEAVGLPIGNIRIVKPYMGGGFGNKQDTYYEPLAAFLTMRLGGRCISFAMSREETFVNSRTRHAMDLWAATSVNEEGRITKKGLRINSYSGAYGSNGHAITAYAVTNYFQLYPALEKQVGESATVYTTMPSAAAMRGYGIPQVDFAMECQMDDIAMEHGWDPVEFRRKNMMGKRFLDPFDRFHCASNGLEECIDKGCEMINWKERRKACDEFNKTSAGIKKGVGMALFAYKTGVYPIQLETASCRILLNEDGSAQVQISATELGQGSDTVFAQMVSEVTTIPEKRVFVMSKQDTDISPHDAGAYASRQSYVSGSAVKQTAEILKQKILNRAALLYGEEENKLSLTYENVVTDAGKILGSIADVALKMQYTNDMKIDSEHITAESTYTMRNNAFSFGASFVDLEVDVSIGKIKINRVVAVHDSGTILNPQLASAQVHGGVAMGLGYALSEQMLFDGKTGKMLNDNLLDYKIPTSMDIPPIEVAFVETYEPTGPFGNKALGEPPLIPQAPAVRNAVLHATGVGINSLPLSSDNLIKAFLKAGLIESALP</sequence>
<dbReference type="PANTHER" id="PTHR11908:SF132">
    <property type="entry name" value="ALDEHYDE OXIDASE 1-RELATED"/>
    <property type="match status" value="1"/>
</dbReference>
<accession>A0A2M8ZA86</accession>
<dbReference type="PANTHER" id="PTHR11908">
    <property type="entry name" value="XANTHINE DEHYDROGENASE"/>
    <property type="match status" value="1"/>
</dbReference>